<accession>A0ABM7UBX5</accession>
<name>A0ABM7UBX5_9ACTO</name>
<proteinExistence type="predicted"/>
<protein>
    <recommendedName>
        <fullName evidence="2">Ribosomal protein mS38 C-terminal domain-containing protein</fullName>
    </recommendedName>
</protein>
<evidence type="ECO:0000313" key="3">
    <source>
        <dbReference type="EMBL" id="BDA64792.1"/>
    </source>
</evidence>
<feature type="region of interest" description="Disordered" evidence="1">
    <location>
        <begin position="1"/>
        <end position="70"/>
    </location>
</feature>
<dbReference type="InterPro" id="IPR013177">
    <property type="entry name" value="Ribosomal_mS38_C"/>
</dbReference>
<organism evidence="3 4">
    <name type="scientific">Actinomyces capricornis</name>
    <dbReference type="NCBI Taxonomy" id="2755559"/>
    <lineage>
        <taxon>Bacteria</taxon>
        <taxon>Bacillati</taxon>
        <taxon>Actinomycetota</taxon>
        <taxon>Actinomycetes</taxon>
        <taxon>Actinomycetales</taxon>
        <taxon>Actinomycetaceae</taxon>
        <taxon>Actinomyces</taxon>
    </lineage>
</organism>
<dbReference type="EMBL" id="AP025017">
    <property type="protein sequence ID" value="BDA64792.1"/>
    <property type="molecule type" value="Genomic_DNA"/>
</dbReference>
<keyword evidence="4" id="KW-1185">Reference proteome</keyword>
<evidence type="ECO:0000256" key="1">
    <source>
        <dbReference type="SAM" id="MobiDB-lite"/>
    </source>
</evidence>
<gene>
    <name evidence="3" type="ORF">MANAM107_16260</name>
</gene>
<dbReference type="Pfam" id="PF08213">
    <property type="entry name" value="COX24_C"/>
    <property type="match status" value="1"/>
</dbReference>
<feature type="domain" description="Ribosomal protein mS38 C-terminal" evidence="2">
    <location>
        <begin position="38"/>
        <end position="70"/>
    </location>
</feature>
<sequence length="70" mass="7992">MWSAVSRHAPTNRPKAPAGRSPAPADPVGTTSELQGDLMGSVIKKRRKRMAKKKHRKLLRKTRHQRRNKK</sequence>
<feature type="compositionally biased region" description="Basic residues" evidence="1">
    <location>
        <begin position="43"/>
        <end position="70"/>
    </location>
</feature>
<evidence type="ECO:0000313" key="4">
    <source>
        <dbReference type="Proteomes" id="UP000824496"/>
    </source>
</evidence>
<dbReference type="Proteomes" id="UP000824496">
    <property type="component" value="Chromosome"/>
</dbReference>
<reference evidence="3 4" key="1">
    <citation type="submission" date="2021-08" db="EMBL/GenBank/DDBJ databases">
        <title>Whole genome sequence of novel Actinomyces species strain MAS-1.</title>
        <authorList>
            <person name="Saito M."/>
            <person name="Kuwahara N."/>
            <person name="Takizawa T."/>
            <person name="Gotouda H."/>
            <person name="Ochiai T."/>
        </authorList>
    </citation>
    <scope>NUCLEOTIDE SEQUENCE [LARGE SCALE GENOMIC DNA]</scope>
    <source>
        <strain evidence="3 4">MAS-1</strain>
    </source>
</reference>
<evidence type="ECO:0000259" key="2">
    <source>
        <dbReference type="SMART" id="SM01155"/>
    </source>
</evidence>
<dbReference type="NCBIfam" id="NF047430">
    <property type="entry name" value="ribo_bS22"/>
    <property type="match status" value="1"/>
</dbReference>
<dbReference type="SMART" id="SM01155">
    <property type="entry name" value="DUF1713"/>
    <property type="match status" value="1"/>
</dbReference>